<sequence length="91" mass="10349">MSILDQEEFVKLRLLKPKVDIKEVQVILDEVEAEAKRGNNVKSALIFAYANHLDLVKKNRDLFNLIGSILEKYTPKLGVENVIELILNSLS</sequence>
<proteinExistence type="predicted"/>
<keyword evidence="3" id="KW-1185">Reference proteome</keyword>
<evidence type="ECO:0000313" key="3">
    <source>
        <dbReference type="Proteomes" id="UP000509301"/>
    </source>
</evidence>
<accession>A0A6N0NU25</accession>
<dbReference type="AlphaFoldDB" id="A0A6N0NU25"/>
<dbReference type="OrthoDB" id="34184at2157"/>
<dbReference type="RefSeq" id="WP_174629266.1">
    <property type="nucleotide sequence ID" value="NZ_CP049074.1"/>
</dbReference>
<evidence type="ECO:0000259" key="1">
    <source>
        <dbReference type="Pfam" id="PF18249"/>
    </source>
</evidence>
<dbReference type="EMBL" id="CP049074">
    <property type="protein sequence ID" value="QKQ99402.1"/>
    <property type="molecule type" value="Genomic_DNA"/>
</dbReference>
<gene>
    <name evidence="2" type="ORF">GWK48_02430</name>
</gene>
<dbReference type="GeneID" id="55640768"/>
<dbReference type="InterPro" id="IPR040534">
    <property type="entry name" value="Ca_bind_SSO6904"/>
</dbReference>
<dbReference type="Proteomes" id="UP000509301">
    <property type="component" value="Chromosome"/>
</dbReference>
<dbReference type="Pfam" id="PF18249">
    <property type="entry name" value="Ca_bind_SSO6904"/>
    <property type="match status" value="1"/>
</dbReference>
<feature type="domain" description="Calcium binding protein SSO6904" evidence="1">
    <location>
        <begin position="1"/>
        <end position="90"/>
    </location>
</feature>
<dbReference type="Gene3D" id="1.20.120.970">
    <property type="match status" value="1"/>
</dbReference>
<name>A0A6N0NU25_9CREN</name>
<organism evidence="2 3">
    <name type="scientific">Metallosphaera tengchongensis</name>
    <dbReference type="NCBI Taxonomy" id="1532350"/>
    <lineage>
        <taxon>Archaea</taxon>
        <taxon>Thermoproteota</taxon>
        <taxon>Thermoprotei</taxon>
        <taxon>Sulfolobales</taxon>
        <taxon>Sulfolobaceae</taxon>
        <taxon>Metallosphaera</taxon>
    </lineage>
</organism>
<protein>
    <recommendedName>
        <fullName evidence="1">Calcium binding protein SSO6904 domain-containing protein</fullName>
    </recommendedName>
</protein>
<dbReference type="KEGG" id="mten:GWK48_02430"/>
<evidence type="ECO:0000313" key="2">
    <source>
        <dbReference type="EMBL" id="QKQ99402.1"/>
    </source>
</evidence>
<reference evidence="2 3" key="1">
    <citation type="submission" date="2020-02" db="EMBL/GenBank/DDBJ databases">
        <title>Comparative genome analysis reveals the metabolism and evolution of the thermophilic archaeal genus Metallosphaera.</title>
        <authorList>
            <person name="Jiang C."/>
        </authorList>
    </citation>
    <scope>NUCLEOTIDE SEQUENCE [LARGE SCALE GENOMIC DNA]</scope>
    <source>
        <strain evidence="2 3">Ric-A</strain>
    </source>
</reference>